<keyword evidence="2" id="KW-1185">Reference proteome</keyword>
<comment type="caution">
    <text evidence="1">The sequence shown here is derived from an EMBL/GenBank/DDBJ whole genome shotgun (WGS) entry which is preliminary data.</text>
</comment>
<evidence type="ECO:0000313" key="1">
    <source>
        <dbReference type="EMBL" id="KAG9446142.1"/>
    </source>
</evidence>
<accession>A0AAV7EF09</accession>
<gene>
    <name evidence="1" type="ORF">H6P81_012270</name>
</gene>
<organism evidence="1 2">
    <name type="scientific">Aristolochia fimbriata</name>
    <name type="common">White veined hardy Dutchman's pipe vine</name>
    <dbReference type="NCBI Taxonomy" id="158543"/>
    <lineage>
        <taxon>Eukaryota</taxon>
        <taxon>Viridiplantae</taxon>
        <taxon>Streptophyta</taxon>
        <taxon>Embryophyta</taxon>
        <taxon>Tracheophyta</taxon>
        <taxon>Spermatophyta</taxon>
        <taxon>Magnoliopsida</taxon>
        <taxon>Magnoliidae</taxon>
        <taxon>Piperales</taxon>
        <taxon>Aristolochiaceae</taxon>
        <taxon>Aristolochia</taxon>
    </lineage>
</organism>
<dbReference type="EMBL" id="JAINDJ010000005">
    <property type="protein sequence ID" value="KAG9446142.1"/>
    <property type="molecule type" value="Genomic_DNA"/>
</dbReference>
<evidence type="ECO:0000313" key="2">
    <source>
        <dbReference type="Proteomes" id="UP000825729"/>
    </source>
</evidence>
<name>A0AAV7EF09_ARIFI</name>
<dbReference type="Proteomes" id="UP000825729">
    <property type="component" value="Unassembled WGS sequence"/>
</dbReference>
<protein>
    <submittedName>
        <fullName evidence="1">Uncharacterized protein</fullName>
    </submittedName>
</protein>
<reference evidence="1 2" key="1">
    <citation type="submission" date="2021-07" db="EMBL/GenBank/DDBJ databases">
        <title>The Aristolochia fimbriata genome: insights into angiosperm evolution, floral development and chemical biosynthesis.</title>
        <authorList>
            <person name="Jiao Y."/>
        </authorList>
    </citation>
    <scope>NUCLEOTIDE SEQUENCE [LARGE SCALE GENOMIC DNA]</scope>
    <source>
        <strain evidence="1">IBCAS-2021</strain>
        <tissue evidence="1">Leaf</tissue>
    </source>
</reference>
<dbReference type="AlphaFoldDB" id="A0AAV7EF09"/>
<proteinExistence type="predicted"/>
<sequence>MAYPTPRSRISRTPGGTNGGAATLAFLYRNSRAASVAGSRWYCWMPHPYAGKPAAAFVIFMQRLPLSVLKVDDPVVYTLLICFEIAELHVPNRK</sequence>